<comment type="caution">
    <text evidence="3">The sequence shown here is derived from an EMBL/GenBank/DDBJ whole genome shotgun (WGS) entry which is preliminary data.</text>
</comment>
<sequence>MMQRLLTLMLALVPLFALGAAPAPQANWLTTVVETPEGGYRQGNPNAAVKLVEYGSRTCPTCGRFAEEGMKPLRDQYIATGKVSYEYRDFLVHGAPDLALALLNQCVGTQRFFPVLDAIYANQPQFEEKLIALEKTPATLEAWQKLPPAQMATRFAENMGMIAFLKTQGLPEAKARQCLADPKAIARIAKTQADGANLYKVDGTPSFFVNGRKVRAYSWPYLEPELRAAGA</sequence>
<gene>
    <name evidence="3" type="ORF">GGR89_000275</name>
</gene>
<dbReference type="Gene3D" id="1.10.40.110">
    <property type="match status" value="1"/>
</dbReference>
<dbReference type="RefSeq" id="WP_125975026.1">
    <property type="nucleotide sequence ID" value="NZ_BAAADY010000042.1"/>
</dbReference>
<accession>A0A7X5XW26</accession>
<reference evidence="3 4" key="1">
    <citation type="submission" date="2020-03" db="EMBL/GenBank/DDBJ databases">
        <title>Genomic Encyclopedia of Type Strains, Phase IV (KMG-IV): sequencing the most valuable type-strain genomes for metagenomic binning, comparative biology and taxonomic classification.</title>
        <authorList>
            <person name="Goeker M."/>
        </authorList>
    </citation>
    <scope>NUCLEOTIDE SEQUENCE [LARGE SCALE GENOMIC DNA]</scope>
    <source>
        <strain evidence="3 4">DSM 7225</strain>
    </source>
</reference>
<evidence type="ECO:0000313" key="3">
    <source>
        <dbReference type="EMBL" id="NJB95983.1"/>
    </source>
</evidence>
<evidence type="ECO:0000259" key="2">
    <source>
        <dbReference type="Pfam" id="PF13462"/>
    </source>
</evidence>
<organism evidence="3 4">
    <name type="scientific">Sphingomonas trueperi</name>
    <dbReference type="NCBI Taxonomy" id="53317"/>
    <lineage>
        <taxon>Bacteria</taxon>
        <taxon>Pseudomonadati</taxon>
        <taxon>Pseudomonadota</taxon>
        <taxon>Alphaproteobacteria</taxon>
        <taxon>Sphingomonadales</taxon>
        <taxon>Sphingomonadaceae</taxon>
        <taxon>Sphingomonas</taxon>
    </lineage>
</organism>
<keyword evidence="3" id="KW-0413">Isomerase</keyword>
<feature type="chain" id="PRO_5030838050" evidence="1">
    <location>
        <begin position="20"/>
        <end position="231"/>
    </location>
</feature>
<feature type="domain" description="Thioredoxin-like fold" evidence="2">
    <location>
        <begin position="38"/>
        <end position="215"/>
    </location>
</feature>
<dbReference type="Proteomes" id="UP000531251">
    <property type="component" value="Unassembled WGS sequence"/>
</dbReference>
<evidence type="ECO:0000313" key="4">
    <source>
        <dbReference type="Proteomes" id="UP000531251"/>
    </source>
</evidence>
<keyword evidence="4" id="KW-1185">Reference proteome</keyword>
<dbReference type="InterPro" id="IPR012336">
    <property type="entry name" value="Thioredoxin-like_fold"/>
</dbReference>
<proteinExistence type="predicted"/>
<protein>
    <submittedName>
        <fullName evidence="3">Protein-disulfide isomerase</fullName>
    </submittedName>
</protein>
<dbReference type="AlphaFoldDB" id="A0A7X5XW26"/>
<dbReference type="GO" id="GO:0016853">
    <property type="term" value="F:isomerase activity"/>
    <property type="evidence" value="ECO:0007669"/>
    <property type="project" value="UniProtKB-KW"/>
</dbReference>
<dbReference type="Pfam" id="PF13462">
    <property type="entry name" value="Thioredoxin_4"/>
    <property type="match status" value="1"/>
</dbReference>
<dbReference type="SUPFAM" id="SSF52833">
    <property type="entry name" value="Thioredoxin-like"/>
    <property type="match status" value="1"/>
</dbReference>
<dbReference type="Gene3D" id="3.40.30.10">
    <property type="entry name" value="Glutaredoxin"/>
    <property type="match status" value="1"/>
</dbReference>
<name>A0A7X5XW26_9SPHN</name>
<dbReference type="EMBL" id="JAATJB010000001">
    <property type="protein sequence ID" value="NJB95983.1"/>
    <property type="molecule type" value="Genomic_DNA"/>
</dbReference>
<evidence type="ECO:0000256" key="1">
    <source>
        <dbReference type="SAM" id="SignalP"/>
    </source>
</evidence>
<keyword evidence="1" id="KW-0732">Signal</keyword>
<dbReference type="InterPro" id="IPR036249">
    <property type="entry name" value="Thioredoxin-like_sf"/>
</dbReference>
<feature type="signal peptide" evidence="1">
    <location>
        <begin position="1"/>
        <end position="19"/>
    </location>
</feature>